<dbReference type="SUPFAM" id="SSF48613">
    <property type="entry name" value="Heme oxygenase-like"/>
    <property type="match status" value="1"/>
</dbReference>
<name>A0A845SL77_9GAMM</name>
<protein>
    <submittedName>
        <fullName evidence="1">Uncharacterized protein</fullName>
    </submittedName>
</protein>
<dbReference type="AlphaFoldDB" id="A0A845SL77"/>
<dbReference type="InterPro" id="IPR016084">
    <property type="entry name" value="Haem_Oase-like_multi-hlx"/>
</dbReference>
<evidence type="ECO:0000313" key="2">
    <source>
        <dbReference type="Proteomes" id="UP000461443"/>
    </source>
</evidence>
<sequence length="330" mass="37835">MNNFFCFPRLRKGVAITTNDTGIALHYHEQGCDITVEPETKNKLFLFLKTLAKGKYSTKNLIQKFSENEGFCCVEIIQRLDKLGLIDDGMQIKQTGALSGEDFYFSRLLPVVRKWQYNAGDSPFYSRMVSGKITNNEIIGFAMEYYHLVKMSPALIAPALSHNLNENIRALLLGLFIEEYDHDKMLLACLSEVGIDESVLLARQPLPATFMANASLGVYARQHFLSFFSALLLFETPSQMFNNTFIDACINKGLPEEFYNPIITHSDINEESDHDLITLNLLREIPVIAVEEQNVILVHICNLIEMLFEEDRQIVEFYSQKNDLRRVYNY</sequence>
<dbReference type="EMBL" id="WUBS01000014">
    <property type="protein sequence ID" value="NDL64749.1"/>
    <property type="molecule type" value="Genomic_DNA"/>
</dbReference>
<accession>A0A845SL77</accession>
<reference evidence="1 2" key="2">
    <citation type="submission" date="2020-02" db="EMBL/GenBank/DDBJ databases">
        <title>The new genus of Enterobacteriales.</title>
        <authorList>
            <person name="Kim I.S."/>
        </authorList>
    </citation>
    <scope>NUCLEOTIDE SEQUENCE [LARGE SCALE GENOMIC DNA]</scope>
    <source>
        <strain evidence="1 2">SAP-6</strain>
    </source>
</reference>
<reference evidence="1 2" key="1">
    <citation type="submission" date="2019-12" db="EMBL/GenBank/DDBJ databases">
        <authorList>
            <person name="Lee S.D."/>
        </authorList>
    </citation>
    <scope>NUCLEOTIDE SEQUENCE [LARGE SCALE GENOMIC DNA]</scope>
    <source>
        <strain evidence="1 2">SAP-6</strain>
    </source>
</reference>
<dbReference type="Pfam" id="PF14518">
    <property type="entry name" value="Haem_oxygenas_2"/>
    <property type="match status" value="1"/>
</dbReference>
<evidence type="ECO:0000313" key="1">
    <source>
        <dbReference type="EMBL" id="NDL64749.1"/>
    </source>
</evidence>
<dbReference type="RefSeq" id="WP_162367461.1">
    <property type="nucleotide sequence ID" value="NZ_WUBS01000014.1"/>
</dbReference>
<keyword evidence="2" id="KW-1185">Reference proteome</keyword>
<proteinExistence type="predicted"/>
<dbReference type="Proteomes" id="UP000461443">
    <property type="component" value="Unassembled WGS sequence"/>
</dbReference>
<gene>
    <name evidence="1" type="ORF">GRH90_18605</name>
</gene>
<comment type="caution">
    <text evidence="1">The sequence shown here is derived from an EMBL/GenBank/DDBJ whole genome shotgun (WGS) entry which is preliminary data.</text>
</comment>
<dbReference type="Gene3D" id="1.20.910.10">
    <property type="entry name" value="Heme oxygenase-like"/>
    <property type="match status" value="1"/>
</dbReference>
<organism evidence="1 2">
    <name type="scientific">Acerihabitans arboris</name>
    <dbReference type="NCBI Taxonomy" id="2691583"/>
    <lineage>
        <taxon>Bacteria</taxon>
        <taxon>Pseudomonadati</taxon>
        <taxon>Pseudomonadota</taxon>
        <taxon>Gammaproteobacteria</taxon>
        <taxon>Enterobacterales</taxon>
        <taxon>Pectobacteriaceae</taxon>
        <taxon>Acerihabitans</taxon>
    </lineage>
</organism>